<keyword evidence="2" id="KW-0433">Leucine-rich repeat</keyword>
<evidence type="ECO:0000256" key="1">
    <source>
        <dbReference type="ARBA" id="ARBA00008894"/>
    </source>
</evidence>
<dbReference type="Pfam" id="PF00931">
    <property type="entry name" value="NB-ARC"/>
    <property type="match status" value="1"/>
</dbReference>
<evidence type="ECO:0000256" key="3">
    <source>
        <dbReference type="ARBA" id="ARBA00022737"/>
    </source>
</evidence>
<evidence type="ECO:0000313" key="9">
    <source>
        <dbReference type="EMBL" id="KAK1269578.1"/>
    </source>
</evidence>
<dbReference type="AlphaFoldDB" id="A0AAV9AYW3"/>
<evidence type="ECO:0000259" key="7">
    <source>
        <dbReference type="Pfam" id="PF00931"/>
    </source>
</evidence>
<keyword evidence="6" id="KW-0175">Coiled coil</keyword>
<reference evidence="9" key="1">
    <citation type="journal article" date="2023" name="Nat. Commun.">
        <title>Diploid and tetraploid genomes of Acorus and the evolution of monocots.</title>
        <authorList>
            <person name="Ma L."/>
            <person name="Liu K.W."/>
            <person name="Li Z."/>
            <person name="Hsiao Y.Y."/>
            <person name="Qi Y."/>
            <person name="Fu T."/>
            <person name="Tang G.D."/>
            <person name="Zhang D."/>
            <person name="Sun W.H."/>
            <person name="Liu D.K."/>
            <person name="Li Y."/>
            <person name="Chen G.Z."/>
            <person name="Liu X.D."/>
            <person name="Liao X.Y."/>
            <person name="Jiang Y.T."/>
            <person name="Yu X."/>
            <person name="Hao Y."/>
            <person name="Huang J."/>
            <person name="Zhao X.W."/>
            <person name="Ke S."/>
            <person name="Chen Y.Y."/>
            <person name="Wu W.L."/>
            <person name="Hsu J.L."/>
            <person name="Lin Y.F."/>
            <person name="Huang M.D."/>
            <person name="Li C.Y."/>
            <person name="Huang L."/>
            <person name="Wang Z.W."/>
            <person name="Zhao X."/>
            <person name="Zhong W.Y."/>
            <person name="Peng D.H."/>
            <person name="Ahmad S."/>
            <person name="Lan S."/>
            <person name="Zhang J.S."/>
            <person name="Tsai W.C."/>
            <person name="Van de Peer Y."/>
            <person name="Liu Z.J."/>
        </authorList>
    </citation>
    <scope>NUCLEOTIDE SEQUENCE</scope>
    <source>
        <strain evidence="9">SCP</strain>
    </source>
</reference>
<organism evidence="9 10">
    <name type="scientific">Acorus gramineus</name>
    <name type="common">Dwarf sweet flag</name>
    <dbReference type="NCBI Taxonomy" id="55184"/>
    <lineage>
        <taxon>Eukaryota</taxon>
        <taxon>Viridiplantae</taxon>
        <taxon>Streptophyta</taxon>
        <taxon>Embryophyta</taxon>
        <taxon>Tracheophyta</taxon>
        <taxon>Spermatophyta</taxon>
        <taxon>Magnoliopsida</taxon>
        <taxon>Liliopsida</taxon>
        <taxon>Acoraceae</taxon>
        <taxon>Acorus</taxon>
    </lineage>
</organism>
<dbReference type="Proteomes" id="UP001179952">
    <property type="component" value="Unassembled WGS sequence"/>
</dbReference>
<accession>A0AAV9AYW3</accession>
<dbReference type="GO" id="GO:0043531">
    <property type="term" value="F:ADP binding"/>
    <property type="evidence" value="ECO:0007669"/>
    <property type="project" value="InterPro"/>
</dbReference>
<evidence type="ECO:0000256" key="5">
    <source>
        <dbReference type="ARBA" id="ARBA00022821"/>
    </source>
</evidence>
<dbReference type="PANTHER" id="PTHR19338">
    <property type="entry name" value="TRANSLOCASE OF INNER MITOCHONDRIAL MEMBRANE 13 HOMOLOG"/>
    <property type="match status" value="1"/>
</dbReference>
<gene>
    <name evidence="9" type="ORF">QJS04_geneDACA013786</name>
</gene>
<dbReference type="InterPro" id="IPR038005">
    <property type="entry name" value="RX-like_CC"/>
</dbReference>
<evidence type="ECO:0000313" key="10">
    <source>
        <dbReference type="Proteomes" id="UP001179952"/>
    </source>
</evidence>
<comment type="similarity">
    <text evidence="1">Belongs to the disease resistance NB-LRR family.</text>
</comment>
<name>A0AAV9AYW3_ACOGR</name>
<feature type="domain" description="Disease resistance N-terminal" evidence="8">
    <location>
        <begin position="5"/>
        <end position="94"/>
    </location>
</feature>
<dbReference type="EMBL" id="JAUJYN010000006">
    <property type="protein sequence ID" value="KAK1269578.1"/>
    <property type="molecule type" value="Genomic_DNA"/>
</dbReference>
<dbReference type="Gene3D" id="1.20.5.4130">
    <property type="match status" value="1"/>
</dbReference>
<dbReference type="Pfam" id="PF18052">
    <property type="entry name" value="Rx_N"/>
    <property type="match status" value="1"/>
</dbReference>
<dbReference type="InterPro" id="IPR041118">
    <property type="entry name" value="Rx_N"/>
</dbReference>
<dbReference type="SUPFAM" id="SSF52540">
    <property type="entry name" value="P-loop containing nucleoside triphosphate hydrolases"/>
    <property type="match status" value="1"/>
</dbReference>
<dbReference type="Gene3D" id="3.40.50.300">
    <property type="entry name" value="P-loop containing nucleotide triphosphate hydrolases"/>
    <property type="match status" value="1"/>
</dbReference>
<dbReference type="InterPro" id="IPR027417">
    <property type="entry name" value="P-loop_NTPase"/>
</dbReference>
<dbReference type="CDD" id="cd14798">
    <property type="entry name" value="RX-CC_like"/>
    <property type="match status" value="1"/>
</dbReference>
<dbReference type="GO" id="GO:0006952">
    <property type="term" value="P:defense response"/>
    <property type="evidence" value="ECO:0007669"/>
    <property type="project" value="UniProtKB-KW"/>
</dbReference>
<keyword evidence="10" id="KW-1185">Reference proteome</keyword>
<comment type="caution">
    <text evidence="9">The sequence shown here is derived from an EMBL/GenBank/DDBJ whole genome shotgun (WGS) entry which is preliminary data.</text>
</comment>
<feature type="domain" description="NB-ARC" evidence="7">
    <location>
        <begin position="160"/>
        <end position="297"/>
    </location>
</feature>
<keyword evidence="4" id="KW-0547">Nucleotide-binding</keyword>
<evidence type="ECO:0000256" key="2">
    <source>
        <dbReference type="ARBA" id="ARBA00022614"/>
    </source>
</evidence>
<dbReference type="InterPro" id="IPR002182">
    <property type="entry name" value="NB-ARC"/>
</dbReference>
<evidence type="ECO:0000256" key="4">
    <source>
        <dbReference type="ARBA" id="ARBA00022741"/>
    </source>
</evidence>
<protein>
    <submittedName>
        <fullName evidence="9">Disease resistance protein</fullName>
    </submittedName>
</protein>
<keyword evidence="3" id="KW-0677">Repeat</keyword>
<feature type="coiled-coil region" evidence="6">
    <location>
        <begin position="24"/>
        <end position="51"/>
    </location>
</feature>
<reference evidence="9" key="2">
    <citation type="submission" date="2023-06" db="EMBL/GenBank/DDBJ databases">
        <authorList>
            <person name="Ma L."/>
            <person name="Liu K.-W."/>
            <person name="Li Z."/>
            <person name="Hsiao Y.-Y."/>
            <person name="Qi Y."/>
            <person name="Fu T."/>
            <person name="Tang G."/>
            <person name="Zhang D."/>
            <person name="Sun W.-H."/>
            <person name="Liu D.-K."/>
            <person name="Li Y."/>
            <person name="Chen G.-Z."/>
            <person name="Liu X.-D."/>
            <person name="Liao X.-Y."/>
            <person name="Jiang Y.-T."/>
            <person name="Yu X."/>
            <person name="Hao Y."/>
            <person name="Huang J."/>
            <person name="Zhao X.-W."/>
            <person name="Ke S."/>
            <person name="Chen Y.-Y."/>
            <person name="Wu W.-L."/>
            <person name="Hsu J.-L."/>
            <person name="Lin Y.-F."/>
            <person name="Huang M.-D."/>
            <person name="Li C.-Y."/>
            <person name="Huang L."/>
            <person name="Wang Z.-W."/>
            <person name="Zhao X."/>
            <person name="Zhong W.-Y."/>
            <person name="Peng D.-H."/>
            <person name="Ahmad S."/>
            <person name="Lan S."/>
            <person name="Zhang J.-S."/>
            <person name="Tsai W.-C."/>
            <person name="Van De Peer Y."/>
            <person name="Liu Z.-J."/>
        </authorList>
    </citation>
    <scope>NUCLEOTIDE SEQUENCE</scope>
    <source>
        <strain evidence="9">SCP</strain>
        <tissue evidence="9">Leaves</tissue>
    </source>
</reference>
<evidence type="ECO:0000256" key="6">
    <source>
        <dbReference type="SAM" id="Coils"/>
    </source>
</evidence>
<dbReference type="PANTHER" id="PTHR19338:SF59">
    <property type="entry name" value="OS10G0162832 PROTEIN"/>
    <property type="match status" value="1"/>
</dbReference>
<keyword evidence="5" id="KW-0611">Plant defense</keyword>
<sequence>MADAIVSFLVEKVGSQLIEEAKFLKGVTNQVRSLQNELKQLQSFLNKVDLNRDKEQDAKDWLRQLRDAAYDGEDTIDEFILHCECRRRQSLRIKRCALLLHDMPSRKRVGMSVMSINEKLKEIFSCRERYNIEVHVHRALEDPKERDSDPKIDRVIVGFEDQEKKLVERLTEQGDELRVVSIVGMGGLGKTTLAKKVYANRYIQTWFKCMVWVSIPPGCQVNQLLQELINKIKVWVSSTTQHRQGDYLLQELIKKTVGDSKERANLAPVELKNVLSACLKDKQFLNGERFLIVMDNV</sequence>
<proteinExistence type="inferred from homology"/>
<evidence type="ECO:0000259" key="8">
    <source>
        <dbReference type="Pfam" id="PF18052"/>
    </source>
</evidence>